<dbReference type="InterPro" id="IPR043519">
    <property type="entry name" value="NT_sf"/>
</dbReference>
<reference evidence="3 4" key="1">
    <citation type="submission" date="2018-02" db="EMBL/GenBank/DDBJ databases">
        <title>Novel Leptospira species isolated from soil and water in Japan.</title>
        <authorList>
            <person name="Nakao R."/>
            <person name="Masuzawa T."/>
        </authorList>
    </citation>
    <scope>NUCLEOTIDE SEQUENCE [LARGE SCALE GENOMIC DNA]</scope>
    <source>
        <strain evidence="3 4">E8</strain>
    </source>
</reference>
<name>A0A2P2D113_9LEPT</name>
<dbReference type="GO" id="GO:0042256">
    <property type="term" value="P:cytosolic ribosome assembly"/>
    <property type="evidence" value="ECO:0007669"/>
    <property type="project" value="UniProtKB-UniRule"/>
</dbReference>
<protein>
    <recommendedName>
        <fullName evidence="2">Ribosomal silencing factor RsfS</fullName>
    </recommendedName>
</protein>
<dbReference type="AlphaFoldDB" id="A0A2P2D113"/>
<dbReference type="EMBL" id="BFAY01000007">
    <property type="protein sequence ID" value="GBF38326.1"/>
    <property type="molecule type" value="Genomic_DNA"/>
</dbReference>
<comment type="caution">
    <text evidence="3">The sequence shown here is derived from an EMBL/GenBank/DDBJ whole genome shotgun (WGS) entry which is preliminary data.</text>
</comment>
<keyword evidence="4" id="KW-1185">Reference proteome</keyword>
<keyword evidence="2" id="KW-0810">Translation regulation</keyword>
<comment type="similarity">
    <text evidence="1 2">Belongs to the Iojap/RsfS family.</text>
</comment>
<comment type="subunit">
    <text evidence="2">Interacts with ribosomal protein uL14 (rplN).</text>
</comment>
<sequence>MSPSSPKNTPENTMEILKTIHKIMQDKKCEEIAVLNLESVHSYLSFFLICTVNSAVQANAVAREIKKALKSFKLPHKETDKTGTSASSGWTLLDYGEFIVHIMTPEKREYYNLDRLWRDAERIELS</sequence>
<gene>
    <name evidence="2 3" type="primary">rsfS</name>
    <name evidence="3" type="ORF">LPTSP1_13170</name>
</gene>
<evidence type="ECO:0000256" key="1">
    <source>
        <dbReference type="ARBA" id="ARBA00010574"/>
    </source>
</evidence>
<dbReference type="HAMAP" id="MF_01477">
    <property type="entry name" value="Iojap_RsfS"/>
    <property type="match status" value="1"/>
</dbReference>
<dbReference type="InterPro" id="IPR004394">
    <property type="entry name" value="Iojap/RsfS/C7orf30"/>
</dbReference>
<dbReference type="Gene3D" id="3.30.460.10">
    <property type="entry name" value="Beta Polymerase, domain 2"/>
    <property type="match status" value="1"/>
</dbReference>
<accession>A0A2P2D113</accession>
<keyword evidence="2" id="KW-0963">Cytoplasm</keyword>
<dbReference type="PANTHER" id="PTHR21043:SF0">
    <property type="entry name" value="MITOCHONDRIAL ASSEMBLY OF RIBOSOMAL LARGE SUBUNIT PROTEIN 1"/>
    <property type="match status" value="1"/>
</dbReference>
<dbReference type="GO" id="GO:0043023">
    <property type="term" value="F:ribosomal large subunit binding"/>
    <property type="evidence" value="ECO:0007669"/>
    <property type="project" value="TreeGrafter"/>
</dbReference>
<keyword evidence="2" id="KW-0678">Repressor</keyword>
<dbReference type="GO" id="GO:0017148">
    <property type="term" value="P:negative regulation of translation"/>
    <property type="evidence" value="ECO:0007669"/>
    <property type="project" value="UniProtKB-UniRule"/>
</dbReference>
<evidence type="ECO:0000256" key="2">
    <source>
        <dbReference type="HAMAP-Rule" id="MF_01477"/>
    </source>
</evidence>
<dbReference type="GO" id="GO:0005737">
    <property type="term" value="C:cytoplasm"/>
    <property type="evidence" value="ECO:0007669"/>
    <property type="project" value="UniProtKB-SubCell"/>
</dbReference>
<organism evidence="3 4">
    <name type="scientific">Leptospira johnsonii</name>
    <dbReference type="NCBI Taxonomy" id="1917820"/>
    <lineage>
        <taxon>Bacteria</taxon>
        <taxon>Pseudomonadati</taxon>
        <taxon>Spirochaetota</taxon>
        <taxon>Spirochaetia</taxon>
        <taxon>Leptospirales</taxon>
        <taxon>Leptospiraceae</taxon>
        <taxon>Leptospira</taxon>
    </lineage>
</organism>
<dbReference type="GO" id="GO:0090071">
    <property type="term" value="P:negative regulation of ribosome biogenesis"/>
    <property type="evidence" value="ECO:0007669"/>
    <property type="project" value="UniProtKB-UniRule"/>
</dbReference>
<evidence type="ECO:0000313" key="3">
    <source>
        <dbReference type="EMBL" id="GBF38326.1"/>
    </source>
</evidence>
<dbReference type="Pfam" id="PF02410">
    <property type="entry name" value="RsfS"/>
    <property type="match status" value="1"/>
</dbReference>
<dbReference type="OrthoDB" id="9793681at2"/>
<evidence type="ECO:0000313" key="4">
    <source>
        <dbReference type="Proteomes" id="UP000245076"/>
    </source>
</evidence>
<dbReference type="PANTHER" id="PTHR21043">
    <property type="entry name" value="IOJAP SUPERFAMILY ORTHOLOG"/>
    <property type="match status" value="1"/>
</dbReference>
<comment type="function">
    <text evidence="2">Functions as a ribosomal silencing factor. Interacts with ribosomal protein uL14 (rplN), blocking formation of intersubunit bridge B8. Prevents association of the 30S and 50S ribosomal subunits and the formation of functional ribosomes, thus repressing translation.</text>
</comment>
<comment type="subcellular location">
    <subcellularLocation>
        <location evidence="2">Cytoplasm</location>
    </subcellularLocation>
</comment>
<dbReference type="Proteomes" id="UP000245076">
    <property type="component" value="Unassembled WGS sequence"/>
</dbReference>
<proteinExistence type="inferred from homology"/>
<dbReference type="NCBIfam" id="TIGR00090">
    <property type="entry name" value="rsfS_iojap_ybeB"/>
    <property type="match status" value="1"/>
</dbReference>
<dbReference type="SUPFAM" id="SSF81301">
    <property type="entry name" value="Nucleotidyltransferase"/>
    <property type="match status" value="1"/>
</dbReference>
<dbReference type="RefSeq" id="WP_108928033.1">
    <property type="nucleotide sequence ID" value="NZ_BFAY01000007.1"/>
</dbReference>